<dbReference type="EMBL" id="MU157839">
    <property type="protein sequence ID" value="KAF9530549.1"/>
    <property type="molecule type" value="Genomic_DNA"/>
</dbReference>
<reference evidence="1" key="1">
    <citation type="submission" date="2020-11" db="EMBL/GenBank/DDBJ databases">
        <authorList>
            <consortium name="DOE Joint Genome Institute"/>
            <person name="Ahrendt S."/>
            <person name="Riley R."/>
            <person name="Andreopoulos W."/>
            <person name="Labutti K."/>
            <person name="Pangilinan J."/>
            <person name="Ruiz-Duenas F.J."/>
            <person name="Barrasa J.M."/>
            <person name="Sanchez-Garcia M."/>
            <person name="Camarero S."/>
            <person name="Miyauchi S."/>
            <person name="Serrano A."/>
            <person name="Linde D."/>
            <person name="Babiker R."/>
            <person name="Drula E."/>
            <person name="Ayuso-Fernandez I."/>
            <person name="Pacheco R."/>
            <person name="Padilla G."/>
            <person name="Ferreira P."/>
            <person name="Barriuso J."/>
            <person name="Kellner H."/>
            <person name="Castanera R."/>
            <person name="Alfaro M."/>
            <person name="Ramirez L."/>
            <person name="Pisabarro A.G."/>
            <person name="Kuo A."/>
            <person name="Tritt A."/>
            <person name="Lipzen A."/>
            <person name="He G."/>
            <person name="Yan M."/>
            <person name="Ng V."/>
            <person name="Cullen D."/>
            <person name="Martin F."/>
            <person name="Rosso M.-N."/>
            <person name="Henrissat B."/>
            <person name="Hibbett D."/>
            <person name="Martinez A.T."/>
            <person name="Grigoriev I.V."/>
        </authorList>
    </citation>
    <scope>NUCLEOTIDE SEQUENCE</scope>
    <source>
        <strain evidence="1">CBS 506.95</strain>
    </source>
</reference>
<evidence type="ECO:0000313" key="1">
    <source>
        <dbReference type="EMBL" id="KAF9530549.1"/>
    </source>
</evidence>
<organism evidence="1 2">
    <name type="scientific">Crepidotus variabilis</name>
    <dbReference type="NCBI Taxonomy" id="179855"/>
    <lineage>
        <taxon>Eukaryota</taxon>
        <taxon>Fungi</taxon>
        <taxon>Dikarya</taxon>
        <taxon>Basidiomycota</taxon>
        <taxon>Agaricomycotina</taxon>
        <taxon>Agaricomycetes</taxon>
        <taxon>Agaricomycetidae</taxon>
        <taxon>Agaricales</taxon>
        <taxon>Agaricineae</taxon>
        <taxon>Crepidotaceae</taxon>
        <taxon>Crepidotus</taxon>
    </lineage>
</organism>
<name>A0A9P6EKF9_9AGAR</name>
<accession>A0A9P6EKF9</accession>
<protein>
    <submittedName>
        <fullName evidence="1">Uncharacterized protein</fullName>
    </submittedName>
</protein>
<evidence type="ECO:0000313" key="2">
    <source>
        <dbReference type="Proteomes" id="UP000807306"/>
    </source>
</evidence>
<comment type="caution">
    <text evidence="1">The sequence shown here is derived from an EMBL/GenBank/DDBJ whole genome shotgun (WGS) entry which is preliminary data.</text>
</comment>
<sequence>MAAAGSDDMTMSVLKAEWNEVQRKLRQADLTAEILLKAHRTIEAKDRAIQLLTSQIDTAKKNIKSVKLLALTHERLLDHLVCFTCGELLRDPYICIMTWGDACGRARAQLRGETIDPAEPPFYLKCPTCRVHEDNPIQNFFVKSLVAALAREEIL</sequence>
<gene>
    <name evidence="1" type="ORF">CPB83DRAFT_834216</name>
</gene>
<dbReference type="Proteomes" id="UP000807306">
    <property type="component" value="Unassembled WGS sequence"/>
</dbReference>
<proteinExistence type="predicted"/>
<keyword evidence="2" id="KW-1185">Reference proteome</keyword>
<dbReference type="AlphaFoldDB" id="A0A9P6EKF9"/>